<dbReference type="Proteomes" id="UP000805704">
    <property type="component" value="Chromosome 5"/>
</dbReference>
<reference evidence="1" key="1">
    <citation type="submission" date="2020-04" db="EMBL/GenBank/DDBJ databases">
        <title>A chromosome-scale assembly and high-density genetic map of the yellow drum (Nibea albiflora) genome.</title>
        <authorList>
            <person name="Xu D."/>
            <person name="Zhang W."/>
            <person name="Chen R."/>
            <person name="Tan P."/>
            <person name="Wang L."/>
            <person name="Song H."/>
            <person name="Tian L."/>
            <person name="Zhu Q."/>
            <person name="Wang B."/>
        </authorList>
    </citation>
    <scope>NUCLEOTIDE SEQUENCE</scope>
    <source>
        <strain evidence="1">ZJHYS-2018</strain>
    </source>
</reference>
<sequence>MEPELRLESSLWVGNKRYRAVLTGWHFNWTEVDKKNREKKTISVPVAEVVGVEEGRVDVLPQKSVEDTDKDFTVFYVKRCSSGSSYGLLWRLGRTQFSCPSRVLRDQWTKHLRTALKTHSPLRPHRLLVFINPFGGKKKGRQIYHSLVAPLFELAGISSHVIVTERANQARDHLLKKDLTGFDGVVCVGGDGMFSEILHGLIGRTQQEAGLCENDPAVTLQPCPLHIGIIPAGSTDCVCYATVGVIDPVTSALHIIIGDSQPLDVGSVHQASALVHYSVSLLGYGFYGDVLAESEKHRWMGPLRYDYSGTKVYLSNRSYAGIVQYLPADPVLSSPRDRTRCLSGSCPKSPLGLSPSAHLADGTGDLILVWDTHPLGFLKFLYRHTSTQDQKRKVYEDIEAMSAALDEERVYVETVSRNGSQQQLAERGTGGEVTNEQKTADLFLCGLCCSKAPAVSVWNCDGEILPFTEILCRIHGQLVRLYARGIEDGAAVDSCSEEID</sequence>
<comment type="caution">
    <text evidence="1">The sequence shown here is derived from an EMBL/GenBank/DDBJ whole genome shotgun (WGS) entry which is preliminary data.</text>
</comment>
<name>A0ACB7ELG8_NIBAL</name>
<keyword evidence="1" id="KW-0418">Kinase</keyword>
<evidence type="ECO:0000313" key="1">
    <source>
        <dbReference type="EMBL" id="KAG8002700.1"/>
    </source>
</evidence>
<accession>A0ACB7ELG8</accession>
<gene>
    <name evidence="1" type="primary">CERK.3</name>
    <name evidence="1" type="ORF">GBF38_015231</name>
</gene>
<dbReference type="EMBL" id="CM024793">
    <property type="protein sequence ID" value="KAG8002700.1"/>
    <property type="molecule type" value="Genomic_DNA"/>
</dbReference>
<keyword evidence="1" id="KW-0808">Transferase</keyword>
<organism evidence="1 2">
    <name type="scientific">Nibea albiflora</name>
    <name type="common">Yellow drum</name>
    <name type="synonym">Corvina albiflora</name>
    <dbReference type="NCBI Taxonomy" id="240163"/>
    <lineage>
        <taxon>Eukaryota</taxon>
        <taxon>Metazoa</taxon>
        <taxon>Chordata</taxon>
        <taxon>Craniata</taxon>
        <taxon>Vertebrata</taxon>
        <taxon>Euteleostomi</taxon>
        <taxon>Actinopterygii</taxon>
        <taxon>Neopterygii</taxon>
        <taxon>Teleostei</taxon>
        <taxon>Neoteleostei</taxon>
        <taxon>Acanthomorphata</taxon>
        <taxon>Eupercaria</taxon>
        <taxon>Sciaenidae</taxon>
        <taxon>Nibea</taxon>
    </lineage>
</organism>
<protein>
    <submittedName>
        <fullName evidence="1">Ceramide kinase</fullName>
    </submittedName>
</protein>
<proteinExistence type="predicted"/>
<evidence type="ECO:0000313" key="2">
    <source>
        <dbReference type="Proteomes" id="UP000805704"/>
    </source>
</evidence>
<keyword evidence="2" id="KW-1185">Reference proteome</keyword>